<name>A0A377PWH6_9HELI</name>
<dbReference type="Proteomes" id="UP000255269">
    <property type="component" value="Unassembled WGS sequence"/>
</dbReference>
<protein>
    <recommendedName>
        <fullName evidence="3">Lipoprotein</fullName>
    </recommendedName>
</protein>
<gene>
    <name evidence="1" type="ORF">NCTC13156_00128</name>
</gene>
<reference evidence="1 2" key="1">
    <citation type="submission" date="2018-06" db="EMBL/GenBank/DDBJ databases">
        <authorList>
            <consortium name="Pathogen Informatics"/>
            <person name="Doyle S."/>
        </authorList>
    </citation>
    <scope>NUCLEOTIDE SEQUENCE [LARGE SCALE GENOMIC DNA]</scope>
    <source>
        <strain evidence="1 2">NCTC13156</strain>
    </source>
</reference>
<dbReference type="AlphaFoldDB" id="A0A377PWH6"/>
<evidence type="ECO:0000313" key="2">
    <source>
        <dbReference type="Proteomes" id="UP000255269"/>
    </source>
</evidence>
<proteinExistence type="predicted"/>
<accession>A0A377PWH6</accession>
<dbReference type="PROSITE" id="PS51257">
    <property type="entry name" value="PROKAR_LIPOPROTEIN"/>
    <property type="match status" value="1"/>
</dbReference>
<dbReference type="EMBL" id="UGJF01000001">
    <property type="protein sequence ID" value="STQ87318.1"/>
    <property type="molecule type" value="Genomic_DNA"/>
</dbReference>
<sequence length="35" mass="3818">MKKVLLLVGIIFVAFVASGCEKADYQHPSHRSSGK</sequence>
<organism evidence="1 2">
    <name type="scientific">Helicobacter pullorum</name>
    <dbReference type="NCBI Taxonomy" id="35818"/>
    <lineage>
        <taxon>Bacteria</taxon>
        <taxon>Pseudomonadati</taxon>
        <taxon>Campylobacterota</taxon>
        <taxon>Epsilonproteobacteria</taxon>
        <taxon>Campylobacterales</taxon>
        <taxon>Helicobacteraceae</taxon>
        <taxon>Helicobacter</taxon>
    </lineage>
</organism>
<evidence type="ECO:0008006" key="3">
    <source>
        <dbReference type="Google" id="ProtNLM"/>
    </source>
</evidence>
<evidence type="ECO:0000313" key="1">
    <source>
        <dbReference type="EMBL" id="STQ87318.1"/>
    </source>
</evidence>